<keyword evidence="2 5" id="KW-0812">Transmembrane</keyword>
<feature type="transmembrane region" description="Helical" evidence="5">
    <location>
        <begin position="134"/>
        <end position="154"/>
    </location>
</feature>
<dbReference type="STRING" id="861298.SAMN04488136_10823"/>
<feature type="transmembrane region" description="Helical" evidence="5">
    <location>
        <begin position="83"/>
        <end position="102"/>
    </location>
</feature>
<dbReference type="InterPro" id="IPR000620">
    <property type="entry name" value="EamA_dom"/>
</dbReference>
<dbReference type="AlphaFoldDB" id="A0A1G7ZKU6"/>
<evidence type="ECO:0000313" key="7">
    <source>
        <dbReference type="EMBL" id="SDH09279.1"/>
    </source>
</evidence>
<feature type="transmembrane region" description="Helical" evidence="5">
    <location>
        <begin position="215"/>
        <end position="237"/>
    </location>
</feature>
<feature type="transmembrane region" description="Helical" evidence="5">
    <location>
        <begin position="274"/>
        <end position="293"/>
    </location>
</feature>
<protein>
    <submittedName>
        <fullName evidence="7">Threonine/homoserine efflux transporter RhtA</fullName>
    </submittedName>
</protein>
<dbReference type="InterPro" id="IPR037185">
    <property type="entry name" value="EmrE-like"/>
</dbReference>
<feature type="transmembrane region" description="Helical" evidence="5">
    <location>
        <begin position="108"/>
        <end position="127"/>
    </location>
</feature>
<dbReference type="OrthoDB" id="321830at2"/>
<keyword evidence="3 5" id="KW-1133">Transmembrane helix</keyword>
<dbReference type="GO" id="GO:0016020">
    <property type="term" value="C:membrane"/>
    <property type="evidence" value="ECO:0007669"/>
    <property type="project" value="UniProtKB-SubCell"/>
</dbReference>
<evidence type="ECO:0000256" key="2">
    <source>
        <dbReference type="ARBA" id="ARBA00022692"/>
    </source>
</evidence>
<feature type="domain" description="EamA" evidence="6">
    <location>
        <begin position="3"/>
        <end position="150"/>
    </location>
</feature>
<dbReference type="PANTHER" id="PTHR32322">
    <property type="entry name" value="INNER MEMBRANE TRANSPORTER"/>
    <property type="match status" value="1"/>
</dbReference>
<feature type="transmembrane region" description="Helical" evidence="5">
    <location>
        <begin position="191"/>
        <end position="209"/>
    </location>
</feature>
<keyword evidence="4 5" id="KW-0472">Membrane</keyword>
<sequence>MHALLLTLTAMLAFAGNSIINRLALAQGAIDAGSFSVIRLVSGALCLAVIYQLKSRRQLKDKAWHFGSERRGLFARLPALPDTLRFALPLLGYALCFSFAYLKLAAGSGALILFATVQLSLLLFHLLSGQRMNLIEWLGVGIALSGFVSLLLPAATRPDLFSAGLMMLAGLCWALFTLAGKKAGQPLRATYLGFVGAAVLVLLVSPFIIDTQQVTWAGIGWAVLSGVVASALGYVIWYQALAHLSMLKASIVQLSVPVLSVMGGLIWLREPITWPLVISSALVLGGIALVFTARSQ</sequence>
<gene>
    <name evidence="7" type="ORF">SAMN04488136_10823</name>
</gene>
<dbReference type="RefSeq" id="WP_093272144.1">
    <property type="nucleotide sequence ID" value="NZ_FNDD01000008.1"/>
</dbReference>
<evidence type="ECO:0000256" key="4">
    <source>
        <dbReference type="ARBA" id="ARBA00023136"/>
    </source>
</evidence>
<organism evidence="7 8">
    <name type="scientific">Vibrio xiamenensis</name>
    <dbReference type="NCBI Taxonomy" id="861298"/>
    <lineage>
        <taxon>Bacteria</taxon>
        <taxon>Pseudomonadati</taxon>
        <taxon>Pseudomonadota</taxon>
        <taxon>Gammaproteobacteria</taxon>
        <taxon>Vibrionales</taxon>
        <taxon>Vibrionaceae</taxon>
        <taxon>Vibrio</taxon>
    </lineage>
</organism>
<evidence type="ECO:0000256" key="1">
    <source>
        <dbReference type="ARBA" id="ARBA00004141"/>
    </source>
</evidence>
<evidence type="ECO:0000256" key="3">
    <source>
        <dbReference type="ARBA" id="ARBA00022989"/>
    </source>
</evidence>
<accession>A0A1G7ZKU6</accession>
<evidence type="ECO:0000259" key="6">
    <source>
        <dbReference type="Pfam" id="PF00892"/>
    </source>
</evidence>
<reference evidence="7 8" key="1">
    <citation type="submission" date="2016-10" db="EMBL/GenBank/DDBJ databases">
        <authorList>
            <person name="de Groot N.N."/>
        </authorList>
    </citation>
    <scope>NUCLEOTIDE SEQUENCE [LARGE SCALE GENOMIC DNA]</scope>
    <source>
        <strain evidence="7 8">CGMCC 1.10228</strain>
    </source>
</reference>
<keyword evidence="8" id="KW-1185">Reference proteome</keyword>
<feature type="domain" description="EamA" evidence="6">
    <location>
        <begin position="164"/>
        <end position="291"/>
    </location>
</feature>
<dbReference type="Proteomes" id="UP000198854">
    <property type="component" value="Unassembled WGS sequence"/>
</dbReference>
<proteinExistence type="predicted"/>
<dbReference type="InterPro" id="IPR050638">
    <property type="entry name" value="AA-Vitamin_Transporters"/>
</dbReference>
<feature type="transmembrane region" description="Helical" evidence="5">
    <location>
        <begin position="36"/>
        <end position="53"/>
    </location>
</feature>
<feature type="transmembrane region" description="Helical" evidence="5">
    <location>
        <begin position="249"/>
        <end position="268"/>
    </location>
</feature>
<comment type="subcellular location">
    <subcellularLocation>
        <location evidence="1">Membrane</location>
        <topology evidence="1">Multi-pass membrane protein</topology>
    </subcellularLocation>
</comment>
<name>A0A1G7ZKU6_9VIBR</name>
<dbReference type="PANTHER" id="PTHR32322:SF9">
    <property type="entry name" value="AMINO-ACID METABOLITE EFFLUX PUMP-RELATED"/>
    <property type="match status" value="1"/>
</dbReference>
<dbReference type="SUPFAM" id="SSF103481">
    <property type="entry name" value="Multidrug resistance efflux transporter EmrE"/>
    <property type="match status" value="1"/>
</dbReference>
<evidence type="ECO:0000313" key="8">
    <source>
        <dbReference type="Proteomes" id="UP000198854"/>
    </source>
</evidence>
<dbReference type="Pfam" id="PF00892">
    <property type="entry name" value="EamA"/>
    <property type="match status" value="2"/>
</dbReference>
<feature type="transmembrane region" description="Helical" evidence="5">
    <location>
        <begin position="160"/>
        <end position="179"/>
    </location>
</feature>
<dbReference type="EMBL" id="FNDD01000008">
    <property type="protein sequence ID" value="SDH09279.1"/>
    <property type="molecule type" value="Genomic_DNA"/>
</dbReference>
<evidence type="ECO:0000256" key="5">
    <source>
        <dbReference type="SAM" id="Phobius"/>
    </source>
</evidence>